<feature type="compositionally biased region" description="Polar residues" evidence="1">
    <location>
        <begin position="1"/>
        <end position="11"/>
    </location>
</feature>
<name>A0A0C3JDC8_PISTI</name>
<dbReference type="EMBL" id="KN832062">
    <property type="protein sequence ID" value="KIN95671.1"/>
    <property type="molecule type" value="Genomic_DNA"/>
</dbReference>
<reference evidence="2 3" key="1">
    <citation type="submission" date="2014-04" db="EMBL/GenBank/DDBJ databases">
        <authorList>
            <consortium name="DOE Joint Genome Institute"/>
            <person name="Kuo A."/>
            <person name="Kohler A."/>
            <person name="Costa M.D."/>
            <person name="Nagy L.G."/>
            <person name="Floudas D."/>
            <person name="Copeland A."/>
            <person name="Barry K.W."/>
            <person name="Cichocki N."/>
            <person name="Veneault-Fourrey C."/>
            <person name="LaButti K."/>
            <person name="Lindquist E.A."/>
            <person name="Lipzen A."/>
            <person name="Lundell T."/>
            <person name="Morin E."/>
            <person name="Murat C."/>
            <person name="Sun H."/>
            <person name="Tunlid A."/>
            <person name="Henrissat B."/>
            <person name="Grigoriev I.V."/>
            <person name="Hibbett D.S."/>
            <person name="Martin F."/>
            <person name="Nordberg H.P."/>
            <person name="Cantor M.N."/>
            <person name="Hua S.X."/>
        </authorList>
    </citation>
    <scope>NUCLEOTIDE SEQUENCE [LARGE SCALE GENOMIC DNA]</scope>
    <source>
        <strain evidence="2 3">Marx 270</strain>
    </source>
</reference>
<feature type="compositionally biased region" description="Low complexity" evidence="1">
    <location>
        <begin position="27"/>
        <end position="43"/>
    </location>
</feature>
<sequence length="202" mass="22234">MLDMQTNSSQAPFRRRPSRVQGPRPCSTWSLRSSSTESSDEWGWTYGGHDSRLSLCSSSTSSSATDCSSAFDDAQSWSGVNYSHRRKPAGPRSPRRPRAVGLKKALVIDALARLDEAEFPQTMEVDLEVIPRSNMSKAPALVPSPPTNNFLLDWDLIFRVLCLSDPSQDGMILENHASDVLAKESVTSGFAADSRSRRPFLA</sequence>
<gene>
    <name evidence="2" type="ORF">M404DRAFT_33936</name>
</gene>
<proteinExistence type="predicted"/>
<evidence type="ECO:0000313" key="3">
    <source>
        <dbReference type="Proteomes" id="UP000054217"/>
    </source>
</evidence>
<dbReference type="InParanoid" id="A0A0C3JDC8"/>
<reference evidence="3" key="2">
    <citation type="submission" date="2015-01" db="EMBL/GenBank/DDBJ databases">
        <title>Evolutionary Origins and Diversification of the Mycorrhizal Mutualists.</title>
        <authorList>
            <consortium name="DOE Joint Genome Institute"/>
            <consortium name="Mycorrhizal Genomics Consortium"/>
            <person name="Kohler A."/>
            <person name="Kuo A."/>
            <person name="Nagy L.G."/>
            <person name="Floudas D."/>
            <person name="Copeland A."/>
            <person name="Barry K.W."/>
            <person name="Cichocki N."/>
            <person name="Veneault-Fourrey C."/>
            <person name="LaButti K."/>
            <person name="Lindquist E.A."/>
            <person name="Lipzen A."/>
            <person name="Lundell T."/>
            <person name="Morin E."/>
            <person name="Murat C."/>
            <person name="Riley R."/>
            <person name="Ohm R."/>
            <person name="Sun H."/>
            <person name="Tunlid A."/>
            <person name="Henrissat B."/>
            <person name="Grigoriev I.V."/>
            <person name="Hibbett D.S."/>
            <person name="Martin F."/>
        </authorList>
    </citation>
    <scope>NUCLEOTIDE SEQUENCE [LARGE SCALE GENOMIC DNA]</scope>
    <source>
        <strain evidence="3">Marx 270</strain>
    </source>
</reference>
<dbReference type="OrthoDB" id="2688723at2759"/>
<keyword evidence="3" id="KW-1185">Reference proteome</keyword>
<dbReference type="AlphaFoldDB" id="A0A0C3JDC8"/>
<dbReference type="Proteomes" id="UP000054217">
    <property type="component" value="Unassembled WGS sequence"/>
</dbReference>
<evidence type="ECO:0000313" key="2">
    <source>
        <dbReference type="EMBL" id="KIN95671.1"/>
    </source>
</evidence>
<protein>
    <submittedName>
        <fullName evidence="2">Uncharacterized protein</fullName>
    </submittedName>
</protein>
<dbReference type="HOGENOM" id="CLU_1355125_0_0_1"/>
<accession>A0A0C3JDC8</accession>
<organism evidence="2 3">
    <name type="scientific">Pisolithus tinctorius Marx 270</name>
    <dbReference type="NCBI Taxonomy" id="870435"/>
    <lineage>
        <taxon>Eukaryota</taxon>
        <taxon>Fungi</taxon>
        <taxon>Dikarya</taxon>
        <taxon>Basidiomycota</taxon>
        <taxon>Agaricomycotina</taxon>
        <taxon>Agaricomycetes</taxon>
        <taxon>Agaricomycetidae</taxon>
        <taxon>Boletales</taxon>
        <taxon>Sclerodermatineae</taxon>
        <taxon>Pisolithaceae</taxon>
        <taxon>Pisolithus</taxon>
    </lineage>
</organism>
<feature type="region of interest" description="Disordered" evidence="1">
    <location>
        <begin position="1"/>
        <end position="43"/>
    </location>
</feature>
<evidence type="ECO:0000256" key="1">
    <source>
        <dbReference type="SAM" id="MobiDB-lite"/>
    </source>
</evidence>